<sequence>MLAYVFWHWRRPDVDPASYAGRLAAFHQALRRAAPEGFVSSTVFRAGSAPWVAAEESYEDWYLTHGSYALDPLNDGVVAGDCGAPHDDVARDALGGTGGLYRLRIGHEEIREATWANWFHKPAGMSYARLFEEMEPLATAPGASLWGRQMTLGPTPEFCLLSPAPLALQSGYDGLQRPLERLWPTTLRGLPQESMDLG</sequence>
<reference evidence="1 2" key="1">
    <citation type="journal article" date="2019" name="Nat. Microbiol.">
        <title>Mediterranean grassland soil C-N compound turnover is dependent on rainfall and depth, and is mediated by genomically divergent microorganisms.</title>
        <authorList>
            <person name="Diamond S."/>
            <person name="Andeer P.F."/>
            <person name="Li Z."/>
            <person name="Crits-Christoph A."/>
            <person name="Burstein D."/>
            <person name="Anantharaman K."/>
            <person name="Lane K.R."/>
            <person name="Thomas B.C."/>
            <person name="Pan C."/>
            <person name="Northen T.R."/>
            <person name="Banfield J.F."/>
        </authorList>
    </citation>
    <scope>NUCLEOTIDE SEQUENCE [LARGE SCALE GENOMIC DNA]</scope>
    <source>
        <strain evidence="1">WS_10</strain>
    </source>
</reference>
<evidence type="ECO:0000313" key="1">
    <source>
        <dbReference type="EMBL" id="TMQ67473.1"/>
    </source>
</evidence>
<dbReference type="EMBL" id="VBPA01000446">
    <property type="protein sequence ID" value="TMQ67473.1"/>
    <property type="molecule type" value="Genomic_DNA"/>
</dbReference>
<evidence type="ECO:0000313" key="2">
    <source>
        <dbReference type="Proteomes" id="UP000319836"/>
    </source>
</evidence>
<dbReference type="Proteomes" id="UP000319836">
    <property type="component" value="Unassembled WGS sequence"/>
</dbReference>
<organism evidence="1 2">
    <name type="scientific">Eiseniibacteriota bacterium</name>
    <dbReference type="NCBI Taxonomy" id="2212470"/>
    <lineage>
        <taxon>Bacteria</taxon>
        <taxon>Candidatus Eiseniibacteriota</taxon>
    </lineage>
</organism>
<protein>
    <submittedName>
        <fullName evidence="1">Uncharacterized protein</fullName>
    </submittedName>
</protein>
<dbReference type="AlphaFoldDB" id="A0A538TV13"/>
<proteinExistence type="predicted"/>
<gene>
    <name evidence="1" type="ORF">E6K80_15220</name>
</gene>
<accession>A0A538TV13</accession>
<comment type="caution">
    <text evidence="1">The sequence shown here is derived from an EMBL/GenBank/DDBJ whole genome shotgun (WGS) entry which is preliminary data.</text>
</comment>
<name>A0A538TV13_UNCEI</name>